<evidence type="ECO:0000256" key="1">
    <source>
        <dbReference type="SAM" id="MobiDB-lite"/>
    </source>
</evidence>
<dbReference type="RefSeq" id="WP_089524206.1">
    <property type="nucleotide sequence ID" value="NZ_NMUQ01000001.1"/>
</dbReference>
<dbReference type="PROSITE" id="PS51186">
    <property type="entry name" value="GNAT"/>
    <property type="match status" value="1"/>
</dbReference>
<keyword evidence="4" id="KW-1185">Reference proteome</keyword>
<dbReference type="OrthoDB" id="275901at2"/>
<proteinExistence type="predicted"/>
<dbReference type="SUPFAM" id="SSF55729">
    <property type="entry name" value="Acyl-CoA N-acyltransferases (Nat)"/>
    <property type="match status" value="1"/>
</dbReference>
<keyword evidence="3" id="KW-0808">Transferase</keyword>
<gene>
    <name evidence="3" type="ORF">CGZ75_11040</name>
</gene>
<sequence length="211" mass="24270">MSIKIECKDIILREFIESDLDAFHALTWQPSIYEFLPGWNVSKEQRKDWLLHYEIPDNKRFLDAVSIGGDIGELRLRMGIILQENNEFIGWCCTGIKEELPPPNREIMYAVSPDYRGKDYATQAVIGLAKYLFQNTNTEMLKAVVLLENVPAAEHEANPYESYPHQDEQSNQKESNANKNQKIGKHHAIQGGLEQYTPSFWLVSDENIVVD</sequence>
<organism evidence="3 4">
    <name type="scientific">Paenibacillus herberti</name>
    <dbReference type="NCBI Taxonomy" id="1619309"/>
    <lineage>
        <taxon>Bacteria</taxon>
        <taxon>Bacillati</taxon>
        <taxon>Bacillota</taxon>
        <taxon>Bacilli</taxon>
        <taxon>Bacillales</taxon>
        <taxon>Paenibacillaceae</taxon>
        <taxon>Paenibacillus</taxon>
    </lineage>
</organism>
<dbReference type="PANTHER" id="PTHR43792:SF9">
    <property type="entry name" value="RIBOSOMAL-PROTEIN-ALANINE ACETYLTRANSFERASE"/>
    <property type="match status" value="1"/>
</dbReference>
<dbReference type="AlphaFoldDB" id="A0A229P5K6"/>
<dbReference type="PANTHER" id="PTHR43792">
    <property type="entry name" value="GNAT FAMILY, PUTATIVE (AFU_ORTHOLOGUE AFUA_3G00765)-RELATED-RELATED"/>
    <property type="match status" value="1"/>
</dbReference>
<feature type="compositionally biased region" description="Basic and acidic residues" evidence="1">
    <location>
        <begin position="159"/>
        <end position="171"/>
    </location>
</feature>
<evidence type="ECO:0000313" key="4">
    <source>
        <dbReference type="Proteomes" id="UP000215145"/>
    </source>
</evidence>
<evidence type="ECO:0000313" key="3">
    <source>
        <dbReference type="EMBL" id="OXM17129.1"/>
    </source>
</evidence>
<accession>A0A229P5K6</accession>
<protein>
    <submittedName>
        <fullName evidence="3">GNAT family N-acetyltransferase</fullName>
    </submittedName>
</protein>
<dbReference type="GO" id="GO:0005737">
    <property type="term" value="C:cytoplasm"/>
    <property type="evidence" value="ECO:0007669"/>
    <property type="project" value="TreeGrafter"/>
</dbReference>
<name>A0A229P5K6_9BACL</name>
<dbReference type="Pfam" id="PF13302">
    <property type="entry name" value="Acetyltransf_3"/>
    <property type="match status" value="1"/>
</dbReference>
<dbReference type="EMBL" id="NMUQ01000001">
    <property type="protein sequence ID" value="OXM17129.1"/>
    <property type="molecule type" value="Genomic_DNA"/>
</dbReference>
<dbReference type="GO" id="GO:0008999">
    <property type="term" value="F:protein-N-terminal-alanine acetyltransferase activity"/>
    <property type="evidence" value="ECO:0007669"/>
    <property type="project" value="TreeGrafter"/>
</dbReference>
<dbReference type="InterPro" id="IPR000182">
    <property type="entry name" value="GNAT_dom"/>
</dbReference>
<dbReference type="Proteomes" id="UP000215145">
    <property type="component" value="Unassembled WGS sequence"/>
</dbReference>
<evidence type="ECO:0000259" key="2">
    <source>
        <dbReference type="PROSITE" id="PS51186"/>
    </source>
</evidence>
<dbReference type="Gene3D" id="3.40.630.30">
    <property type="match status" value="1"/>
</dbReference>
<dbReference type="InterPro" id="IPR016181">
    <property type="entry name" value="Acyl_CoA_acyltransferase"/>
</dbReference>
<dbReference type="InterPro" id="IPR051531">
    <property type="entry name" value="N-acetyltransferase"/>
</dbReference>
<feature type="domain" description="N-acetyltransferase" evidence="2">
    <location>
        <begin position="10"/>
        <end position="207"/>
    </location>
</feature>
<feature type="region of interest" description="Disordered" evidence="1">
    <location>
        <begin position="159"/>
        <end position="180"/>
    </location>
</feature>
<reference evidence="3 4" key="1">
    <citation type="submission" date="2017-07" db="EMBL/GenBank/DDBJ databases">
        <title>Paenibacillus herberti R33 genome sequencing and assembly.</title>
        <authorList>
            <person name="Su W."/>
        </authorList>
    </citation>
    <scope>NUCLEOTIDE SEQUENCE [LARGE SCALE GENOMIC DNA]</scope>
    <source>
        <strain evidence="3 4">R33</strain>
    </source>
</reference>
<comment type="caution">
    <text evidence="3">The sequence shown here is derived from an EMBL/GenBank/DDBJ whole genome shotgun (WGS) entry which is preliminary data.</text>
</comment>